<protein>
    <submittedName>
        <fullName evidence="2">Uncharacterized protein</fullName>
    </submittedName>
</protein>
<dbReference type="EMBL" id="CP031048">
    <property type="protein sequence ID" value="QDZ25029.1"/>
    <property type="molecule type" value="Genomic_DNA"/>
</dbReference>
<dbReference type="Proteomes" id="UP000316726">
    <property type="component" value="Chromosome 15"/>
</dbReference>
<evidence type="ECO:0000313" key="3">
    <source>
        <dbReference type="Proteomes" id="UP000316726"/>
    </source>
</evidence>
<reference evidence="2 3" key="1">
    <citation type="submission" date="2018-07" db="EMBL/GenBank/DDBJ databases">
        <title>The complete nuclear genome of the prasinophyte Chloropicon primus (CCMP1205).</title>
        <authorList>
            <person name="Pombert J.-F."/>
            <person name="Otis C."/>
            <person name="Turmel M."/>
            <person name="Lemieux C."/>
        </authorList>
    </citation>
    <scope>NUCLEOTIDE SEQUENCE [LARGE SCALE GENOMIC DNA]</scope>
    <source>
        <strain evidence="2 3">CCMP1205</strain>
    </source>
</reference>
<keyword evidence="3" id="KW-1185">Reference proteome</keyword>
<gene>
    <name evidence="2" type="ORF">A3770_15p75470</name>
</gene>
<organism evidence="2 3">
    <name type="scientific">Chloropicon primus</name>
    <dbReference type="NCBI Taxonomy" id="1764295"/>
    <lineage>
        <taxon>Eukaryota</taxon>
        <taxon>Viridiplantae</taxon>
        <taxon>Chlorophyta</taxon>
        <taxon>Chloropicophyceae</taxon>
        <taxon>Chloropicales</taxon>
        <taxon>Chloropicaceae</taxon>
        <taxon>Chloropicon</taxon>
    </lineage>
</organism>
<name>A0A5B8MWT3_9CHLO</name>
<evidence type="ECO:0000313" key="2">
    <source>
        <dbReference type="EMBL" id="QDZ25029.1"/>
    </source>
</evidence>
<evidence type="ECO:0000256" key="1">
    <source>
        <dbReference type="SAM" id="MobiDB-lite"/>
    </source>
</evidence>
<dbReference type="OrthoDB" id="10599401at2759"/>
<proteinExistence type="predicted"/>
<dbReference type="AlphaFoldDB" id="A0A5B8MWT3"/>
<sequence length="216" mass="23570">MTGRGEPFLSMNDALSIPFDALRSYVHNAQGTQTTSSSLPAQTQRRVLGSPQGGTSASLDAWCEAEGTVPEAEQELDVYVTTKDPSNKDAISRILTRRSKGEEGVSYLDASTARGVVKGKEDFVLFDDMGDALDQGKVVVISCDKGSGRGAALATDAWKTAQCYLLENICGWFMQKKVDGAGQEYDEAKNFDPITKKTFTRNQILCLLDLWRRLTA</sequence>
<feature type="region of interest" description="Disordered" evidence="1">
    <location>
        <begin position="31"/>
        <end position="55"/>
    </location>
</feature>
<feature type="compositionally biased region" description="Polar residues" evidence="1">
    <location>
        <begin position="31"/>
        <end position="45"/>
    </location>
</feature>
<accession>A0A5B8MWT3</accession>